<gene>
    <name evidence="1" type="ORF">Pcinc_004464</name>
</gene>
<dbReference type="EMBL" id="JAWQEG010000320">
    <property type="protein sequence ID" value="KAK3891653.1"/>
    <property type="molecule type" value="Genomic_DNA"/>
</dbReference>
<evidence type="ECO:0000313" key="1">
    <source>
        <dbReference type="EMBL" id="KAK3891653.1"/>
    </source>
</evidence>
<dbReference type="AlphaFoldDB" id="A0AAE1L123"/>
<protein>
    <submittedName>
        <fullName evidence="1">Uncharacterized protein</fullName>
    </submittedName>
</protein>
<name>A0AAE1L123_PETCI</name>
<sequence>MASRDKYLLKMPKKYARRWCVFYSPVLSCPALPCPALSGLLCPAQCCFHPSPPHSTLIQLRLQFDLIVGRVMKPLVGSTPCSSVGVFPVQLSSVQTYPVLLDPL</sequence>
<comment type="caution">
    <text evidence="1">The sequence shown here is derived from an EMBL/GenBank/DDBJ whole genome shotgun (WGS) entry which is preliminary data.</text>
</comment>
<accession>A0AAE1L123</accession>
<organism evidence="1 2">
    <name type="scientific">Petrolisthes cinctipes</name>
    <name type="common">Flat porcelain crab</name>
    <dbReference type="NCBI Taxonomy" id="88211"/>
    <lineage>
        <taxon>Eukaryota</taxon>
        <taxon>Metazoa</taxon>
        <taxon>Ecdysozoa</taxon>
        <taxon>Arthropoda</taxon>
        <taxon>Crustacea</taxon>
        <taxon>Multicrustacea</taxon>
        <taxon>Malacostraca</taxon>
        <taxon>Eumalacostraca</taxon>
        <taxon>Eucarida</taxon>
        <taxon>Decapoda</taxon>
        <taxon>Pleocyemata</taxon>
        <taxon>Anomura</taxon>
        <taxon>Galatheoidea</taxon>
        <taxon>Porcellanidae</taxon>
        <taxon>Petrolisthes</taxon>
    </lineage>
</organism>
<proteinExistence type="predicted"/>
<keyword evidence="2" id="KW-1185">Reference proteome</keyword>
<dbReference type="Proteomes" id="UP001286313">
    <property type="component" value="Unassembled WGS sequence"/>
</dbReference>
<reference evidence="1" key="1">
    <citation type="submission" date="2023-10" db="EMBL/GenBank/DDBJ databases">
        <title>Genome assemblies of two species of porcelain crab, Petrolisthes cinctipes and Petrolisthes manimaculis (Anomura: Porcellanidae).</title>
        <authorList>
            <person name="Angst P."/>
        </authorList>
    </citation>
    <scope>NUCLEOTIDE SEQUENCE</scope>
    <source>
        <strain evidence="1">PB745_01</strain>
        <tissue evidence="1">Gill</tissue>
    </source>
</reference>
<evidence type="ECO:0000313" key="2">
    <source>
        <dbReference type="Proteomes" id="UP001286313"/>
    </source>
</evidence>